<accession>D9R6K0</accession>
<dbReference type="PROSITE" id="PS01124">
    <property type="entry name" value="HTH_ARAC_FAMILY_2"/>
    <property type="match status" value="1"/>
</dbReference>
<dbReference type="PRINTS" id="PR00032">
    <property type="entry name" value="HTHARAC"/>
</dbReference>
<keyword evidence="2" id="KW-0238">DNA-binding</keyword>
<dbReference type="PaxDb" id="610130-Closa_2870"/>
<dbReference type="eggNOG" id="COG2207">
    <property type="taxonomic scope" value="Bacteria"/>
</dbReference>
<dbReference type="Proteomes" id="UP000001662">
    <property type="component" value="Chromosome"/>
</dbReference>
<keyword evidence="1" id="KW-0805">Transcription regulation</keyword>
<dbReference type="InterPro" id="IPR020449">
    <property type="entry name" value="Tscrpt_reg_AraC-type_HTH"/>
</dbReference>
<evidence type="ECO:0000256" key="3">
    <source>
        <dbReference type="ARBA" id="ARBA00023163"/>
    </source>
</evidence>
<keyword evidence="6" id="KW-1185">Reference proteome</keyword>
<dbReference type="STRING" id="610130.Closa_2870"/>
<dbReference type="HOGENOM" id="CLU_036605_4_0_9"/>
<dbReference type="RefSeq" id="WP_013273494.1">
    <property type="nucleotide sequence ID" value="NC_014376.1"/>
</dbReference>
<dbReference type="InterPro" id="IPR018060">
    <property type="entry name" value="HTH_AraC"/>
</dbReference>
<dbReference type="InterPro" id="IPR018062">
    <property type="entry name" value="HTH_AraC-typ_CS"/>
</dbReference>
<organism evidence="5 6">
    <name type="scientific">Lacrimispora saccharolytica (strain ATCC 35040 / DSM 2544 / NRCC 2533 / WM1)</name>
    <name type="common">Clostridium saccharolyticum</name>
    <dbReference type="NCBI Taxonomy" id="610130"/>
    <lineage>
        <taxon>Bacteria</taxon>
        <taxon>Bacillati</taxon>
        <taxon>Bacillota</taxon>
        <taxon>Clostridia</taxon>
        <taxon>Lachnospirales</taxon>
        <taxon>Lachnospiraceae</taxon>
        <taxon>Lacrimispora</taxon>
    </lineage>
</organism>
<dbReference type="KEGG" id="csh:Closa_2870"/>
<dbReference type="AlphaFoldDB" id="D9R6K0"/>
<evidence type="ECO:0000313" key="5">
    <source>
        <dbReference type="EMBL" id="ADL05410.1"/>
    </source>
</evidence>
<evidence type="ECO:0000256" key="1">
    <source>
        <dbReference type="ARBA" id="ARBA00023015"/>
    </source>
</evidence>
<dbReference type="PANTHER" id="PTHR43280:SF2">
    <property type="entry name" value="HTH-TYPE TRANSCRIPTIONAL REGULATOR EXSA"/>
    <property type="match status" value="1"/>
</dbReference>
<feature type="domain" description="HTH araC/xylS-type" evidence="4">
    <location>
        <begin position="155"/>
        <end position="253"/>
    </location>
</feature>
<dbReference type="PROSITE" id="PS00041">
    <property type="entry name" value="HTH_ARAC_FAMILY_1"/>
    <property type="match status" value="1"/>
</dbReference>
<evidence type="ECO:0000313" key="6">
    <source>
        <dbReference type="Proteomes" id="UP000001662"/>
    </source>
</evidence>
<sequence length="267" mass="30488">METIKRILEEFNACTNLAVRAFDRFENCLMICAGPTNRLCCYPLWRKTVCKACELLHSGIDQEHITLQCEMAACPMMGTSKAELSFTACYIDPAMPELGTFVFGPYMQNGGDPVFPLKPARVVPHLISLLRMISQKHLKQDMEFLAKQGNSYQISRCIGFIKNQLWGNVTLQEASDYLDLNPSYLCRLFKKEMGCSFSQYINRLRVERSQVLLCDQTYSMLEITLAVGFSSQSYFNRVFKSICGKTPQEYRESVCTIYDNSQTTLII</sequence>
<evidence type="ECO:0000259" key="4">
    <source>
        <dbReference type="PROSITE" id="PS01124"/>
    </source>
</evidence>
<name>D9R6K0_LACSW</name>
<protein>
    <submittedName>
        <fullName evidence="5">Transcriptional regulator, AraC family</fullName>
    </submittedName>
</protein>
<proteinExistence type="predicted"/>
<dbReference type="OrthoDB" id="184994at2"/>
<dbReference type="InterPro" id="IPR009057">
    <property type="entry name" value="Homeodomain-like_sf"/>
</dbReference>
<gene>
    <name evidence="5" type="ordered locus">Closa_2870</name>
</gene>
<dbReference type="SMART" id="SM00342">
    <property type="entry name" value="HTH_ARAC"/>
    <property type="match status" value="1"/>
</dbReference>
<dbReference type="Pfam" id="PF12833">
    <property type="entry name" value="HTH_18"/>
    <property type="match status" value="1"/>
</dbReference>
<reference evidence="5" key="1">
    <citation type="submission" date="2010-07" db="EMBL/GenBank/DDBJ databases">
        <title>Complete sequence of Clostridium saccharolyticum WM1.</title>
        <authorList>
            <consortium name="US DOE Joint Genome Institute"/>
            <person name="Lucas S."/>
            <person name="Copeland A."/>
            <person name="Lapidus A."/>
            <person name="Cheng J.-F."/>
            <person name="Bruce D."/>
            <person name="Goodwin L."/>
            <person name="Pitluck S."/>
            <person name="Chertkov O."/>
            <person name="Detter J.C."/>
            <person name="Han C."/>
            <person name="Tapia R."/>
            <person name="Land M."/>
            <person name="Hauser L."/>
            <person name="Chang Y.-J."/>
            <person name="Jeffries C."/>
            <person name="Kyrpides N."/>
            <person name="Ivanova N."/>
            <person name="Mikhailova N."/>
            <person name="Mouttaki H."/>
            <person name="Lin L."/>
            <person name="Zhou J."/>
            <person name="Hemme C.L."/>
            <person name="Woyke T."/>
        </authorList>
    </citation>
    <scope>NUCLEOTIDE SEQUENCE [LARGE SCALE GENOMIC DNA]</scope>
    <source>
        <strain evidence="5">WM1</strain>
    </source>
</reference>
<keyword evidence="3" id="KW-0804">Transcription</keyword>
<dbReference type="EMBL" id="CP002109">
    <property type="protein sequence ID" value="ADL05410.1"/>
    <property type="molecule type" value="Genomic_DNA"/>
</dbReference>
<evidence type="ECO:0000256" key="2">
    <source>
        <dbReference type="ARBA" id="ARBA00023125"/>
    </source>
</evidence>
<dbReference type="PANTHER" id="PTHR43280">
    <property type="entry name" value="ARAC-FAMILY TRANSCRIPTIONAL REGULATOR"/>
    <property type="match status" value="1"/>
</dbReference>
<dbReference type="GO" id="GO:0043565">
    <property type="term" value="F:sequence-specific DNA binding"/>
    <property type="evidence" value="ECO:0007669"/>
    <property type="project" value="InterPro"/>
</dbReference>
<dbReference type="SUPFAM" id="SSF46689">
    <property type="entry name" value="Homeodomain-like"/>
    <property type="match status" value="2"/>
</dbReference>
<dbReference type="Gene3D" id="1.10.10.60">
    <property type="entry name" value="Homeodomain-like"/>
    <property type="match status" value="2"/>
</dbReference>
<dbReference type="GO" id="GO:0003700">
    <property type="term" value="F:DNA-binding transcription factor activity"/>
    <property type="evidence" value="ECO:0007669"/>
    <property type="project" value="InterPro"/>
</dbReference>